<gene>
    <name evidence="2" type="ORF">V3Q77_14115</name>
</gene>
<reference evidence="2 3" key="1">
    <citation type="submission" date="2024-02" db="EMBL/GenBank/DDBJ databases">
        <title>Comparative Genomic Analysis of Flavobacterium Species Causing Columnaris Disease of Freshwater Fish in Thailand: Insights into Virulence and Resistance Mechanisms.</title>
        <authorList>
            <person name="Nguyen D."/>
            <person name="Chokmangmeepisarn P."/>
            <person name="Khianchaikhan K."/>
            <person name="Morishita M."/>
            <person name="Bunnoy A."/>
            <person name="Rodkhum C."/>
        </authorList>
    </citation>
    <scope>NUCLEOTIDE SEQUENCE [LARGE SCALE GENOMIC DNA]</scope>
    <source>
        <strain evidence="2 3">KCRT2007</strain>
    </source>
</reference>
<comment type="caution">
    <text evidence="2">The sequence shown here is derived from an EMBL/GenBank/DDBJ whole genome shotgun (WGS) entry which is preliminary data.</text>
</comment>
<organism evidence="2 3">
    <name type="scientific">Flavobacterium davisii</name>
    <dbReference type="NCBI Taxonomy" id="2906077"/>
    <lineage>
        <taxon>Bacteria</taxon>
        <taxon>Pseudomonadati</taxon>
        <taxon>Bacteroidota</taxon>
        <taxon>Flavobacteriia</taxon>
        <taxon>Flavobacteriales</taxon>
        <taxon>Flavobacteriaceae</taxon>
        <taxon>Flavobacterium</taxon>
    </lineage>
</organism>
<keyword evidence="1" id="KW-0812">Transmembrane</keyword>
<evidence type="ECO:0000313" key="2">
    <source>
        <dbReference type="EMBL" id="MFK7051011.1"/>
    </source>
</evidence>
<feature type="transmembrane region" description="Helical" evidence="1">
    <location>
        <begin position="52"/>
        <end position="70"/>
    </location>
</feature>
<sequence>MSFLTKPVKKNFPLALSLLQLFFKRTSCIATFQIYKNPFIYPYSLAGIHSSLSVYLIFTGALVMWCSIFLEESQKRENIIFKKKPLWLSSKKMSKQPKGVSMRFNNKHPQAPQGTKKALFIKWFKKLFLFTRSEVGGVAAMFQPPCTENRQ</sequence>
<dbReference type="Proteomes" id="UP001621813">
    <property type="component" value="Unassembled WGS sequence"/>
</dbReference>
<dbReference type="RefSeq" id="WP_105195177.1">
    <property type="nucleotide sequence ID" value="NZ_JAZGZR010000062.1"/>
</dbReference>
<keyword evidence="1" id="KW-0472">Membrane</keyword>
<keyword evidence="3" id="KW-1185">Reference proteome</keyword>
<keyword evidence="1" id="KW-1133">Transmembrane helix</keyword>
<name>A0ABW8PTS6_9FLAO</name>
<accession>A0ABW8PTS6</accession>
<evidence type="ECO:0000313" key="3">
    <source>
        <dbReference type="Proteomes" id="UP001621813"/>
    </source>
</evidence>
<evidence type="ECO:0000256" key="1">
    <source>
        <dbReference type="SAM" id="Phobius"/>
    </source>
</evidence>
<dbReference type="EMBL" id="JAZGZR010000062">
    <property type="protein sequence ID" value="MFK7051011.1"/>
    <property type="molecule type" value="Genomic_DNA"/>
</dbReference>
<protein>
    <submittedName>
        <fullName evidence="2">Uncharacterized protein</fullName>
    </submittedName>
</protein>
<proteinExistence type="predicted"/>